<comment type="caution">
    <text evidence="1">The sequence shown here is derived from an EMBL/GenBank/DDBJ whole genome shotgun (WGS) entry which is preliminary data.</text>
</comment>
<evidence type="ECO:0000313" key="2">
    <source>
        <dbReference type="Proteomes" id="UP000819052"/>
    </source>
</evidence>
<dbReference type="Pfam" id="PF10117">
    <property type="entry name" value="McrBC"/>
    <property type="match status" value="1"/>
</dbReference>
<gene>
    <name evidence="1" type="ORF">F1609_32925</name>
</gene>
<proteinExistence type="predicted"/>
<dbReference type="PANTHER" id="PTHR38733">
    <property type="entry name" value="PROTEIN MCRC"/>
    <property type="match status" value="1"/>
</dbReference>
<protein>
    <submittedName>
        <fullName evidence="1">2-keto-D-gluconate dehydrogenase</fullName>
    </submittedName>
</protein>
<dbReference type="EMBL" id="VVIW01000045">
    <property type="protein sequence ID" value="NHZ44915.1"/>
    <property type="molecule type" value="Genomic_DNA"/>
</dbReference>
<sequence length="465" mass="52375">MRPQSSRPGGASGAQLEVFEYDVLFAQGSGGAGPSVPAEVFAWLESACLRTAEQDETPWLKLIQRGGRRAVQVMNYVGVMRSPGGYQIEVLPKTGRANEGGAAGARQLLIDMLCCLNGFRHIQTGRAKLAAARMPLLEVFMAEFLLSVEQIVKRGLRSDYSTRQDNLQALRGKILISQQLRHNLTRADRFFTEHDEFSSNRPENRLLHTALRKILPLLVSQENQRLARELSFIFAEVPQSTQIQLDFRRVRLTRGMSNYADALAWAELILNELSPVSGSGSHRAPSLLFPMERLFEAFVAKHLSRQLRKPNFLKTQARSHHLVRHGAQDWFRLKPDLLVRESMTDLLVLDTKWKLLDRNKTGATHKYGLAQVDFYQLLAYGQSYLDSKGDVILIYPLTDLFDTGLPVFSFPKTEGLRLWVLPFCLQSRTLAVPADAPFAAHFEPHISARPADHPGASLEVMQQYD</sequence>
<reference evidence="1 2" key="1">
    <citation type="submission" date="2019-09" db="EMBL/GenBank/DDBJ databases">
        <title>Taxonomy of Antarctic Massilia spp.: description of Massilia rubra sp. nov., Massilia aquatica sp. nov., Massilia mucilaginosa sp. nov., Massilia frigida sp. nov. isolated from streams, lakes and regoliths.</title>
        <authorList>
            <person name="Holochova P."/>
            <person name="Sedlacek I."/>
            <person name="Kralova S."/>
            <person name="Maslanova I."/>
            <person name="Busse H.-J."/>
            <person name="Stankova E."/>
            <person name="Vrbovska V."/>
            <person name="Kovarovic V."/>
            <person name="Bartak M."/>
            <person name="Svec P."/>
            <person name="Pantucek R."/>
        </authorList>
    </citation>
    <scope>NUCLEOTIDE SEQUENCE [LARGE SCALE GENOMIC DNA]</scope>
    <source>
        <strain evidence="1 2">CCM 8693</strain>
    </source>
</reference>
<name>A0ABX0MCM1_9BURK</name>
<dbReference type="PANTHER" id="PTHR38733:SF1">
    <property type="entry name" value="TYPE IV METHYL-DIRECTED RESTRICTION ENZYME ECOKMCRBC"/>
    <property type="match status" value="1"/>
</dbReference>
<dbReference type="RefSeq" id="WP_167082041.1">
    <property type="nucleotide sequence ID" value="NZ_VVIW01000045.1"/>
</dbReference>
<keyword evidence="2" id="KW-1185">Reference proteome</keyword>
<dbReference type="Proteomes" id="UP000819052">
    <property type="component" value="Unassembled WGS sequence"/>
</dbReference>
<accession>A0ABX0MCM1</accession>
<organism evidence="1 2">
    <name type="scientific">Massilia aquatica</name>
    <dbReference type="NCBI Taxonomy" id="2609000"/>
    <lineage>
        <taxon>Bacteria</taxon>
        <taxon>Pseudomonadati</taxon>
        <taxon>Pseudomonadota</taxon>
        <taxon>Betaproteobacteria</taxon>
        <taxon>Burkholderiales</taxon>
        <taxon>Oxalobacteraceae</taxon>
        <taxon>Telluria group</taxon>
        <taxon>Massilia</taxon>
    </lineage>
</organism>
<evidence type="ECO:0000313" key="1">
    <source>
        <dbReference type="EMBL" id="NHZ44915.1"/>
    </source>
</evidence>
<dbReference type="InterPro" id="IPR019292">
    <property type="entry name" value="McrC"/>
</dbReference>